<dbReference type="PANTHER" id="PTHR35304:SF6">
    <property type="entry name" value="AN ARABIDOPSIS THIALIANA CHROMOSOME BAC GENOMIC SEQUENCE"/>
    <property type="match status" value="1"/>
</dbReference>
<dbReference type="EMBL" id="LR746275">
    <property type="protein sequence ID" value="CAA7406297.1"/>
    <property type="molecule type" value="Genomic_DNA"/>
</dbReference>
<keyword evidence="2" id="KW-1185">Reference proteome</keyword>
<protein>
    <submittedName>
        <fullName evidence="1">Uncharacterized protein</fullName>
    </submittedName>
</protein>
<proteinExistence type="predicted"/>
<organism evidence="1 2">
    <name type="scientific">Spirodela intermedia</name>
    <name type="common">Intermediate duckweed</name>
    <dbReference type="NCBI Taxonomy" id="51605"/>
    <lineage>
        <taxon>Eukaryota</taxon>
        <taxon>Viridiplantae</taxon>
        <taxon>Streptophyta</taxon>
        <taxon>Embryophyta</taxon>
        <taxon>Tracheophyta</taxon>
        <taxon>Spermatophyta</taxon>
        <taxon>Magnoliopsida</taxon>
        <taxon>Liliopsida</taxon>
        <taxon>Araceae</taxon>
        <taxon>Lemnoideae</taxon>
        <taxon>Spirodela</taxon>
    </lineage>
</organism>
<accession>A0A7I8L8C3</accession>
<dbReference type="PANTHER" id="PTHR35304">
    <property type="entry name" value="OS05G0120300 PROTEIN-RELATED"/>
    <property type="match status" value="1"/>
</dbReference>
<dbReference type="OrthoDB" id="749576at2759"/>
<dbReference type="AlphaFoldDB" id="A0A7I8L8C3"/>
<sequence>MGTRCGRSPATAAPPPARATYVNLYRWPESDAEFVKSVGNGGGAPPRRAALRHQPPVVDGYSCRQMYLRSYTFSKRETLPERARKRLVKMKERVAGAAVSATCGFAGRRKKAEKKCPPVVSAALNSISRRLLSCTASLNIAVQ</sequence>
<name>A0A7I8L8C3_SPIIN</name>
<evidence type="ECO:0000313" key="2">
    <source>
        <dbReference type="Proteomes" id="UP000663760"/>
    </source>
</evidence>
<evidence type="ECO:0000313" key="1">
    <source>
        <dbReference type="EMBL" id="CAA7406297.1"/>
    </source>
</evidence>
<reference evidence="1" key="1">
    <citation type="submission" date="2020-02" db="EMBL/GenBank/DDBJ databases">
        <authorList>
            <person name="Scholz U."/>
            <person name="Mascher M."/>
            <person name="Fiebig A."/>
        </authorList>
    </citation>
    <scope>NUCLEOTIDE SEQUENCE</scope>
</reference>
<gene>
    <name evidence="1" type="ORF">SI8410_12016975</name>
</gene>
<dbReference type="Proteomes" id="UP000663760">
    <property type="component" value="Chromosome 12"/>
</dbReference>